<sequence>MAPETSPDTGAAQVRTDAFLACLEAGVPFVAGEGLDLGGLNLGREALTARLGSEAAPPWWDAKQSGLALAGADLAEAHLEDTDLSGANLSGASLAGVLGRSAHFAGATVEEASFAGADLSGARFTGIAGGEANFDDAMLEDAHFGGAAMRFAKLRRALLDGANFDGADLWGADFTGADADYTHFRGARLDEVKLVGVNLTYADFEGASLKKTQLGGSRLKGANFTGVKLDGANLSEADLSETSLVRLNLSTCDLRHARFAGAWLNGTRMRVDQLGGAVGEEVARDYPAAQASYLALEQNFKSIGSQDAASWAYKRGRRMGRFHAGAQARAAWEARSGPDLARHGYQWVADRFVEWLCDYGESLSRIARAFVILIFVFAGLYGLTGGLIPEGGDGRATYNPLDLVSYSALNMMTANPPEIGVKPVGRVTNLLVGIEGAAGIILMGLFGFVLGNRLRR</sequence>
<dbReference type="Proteomes" id="UP001549145">
    <property type="component" value="Unassembled WGS sequence"/>
</dbReference>
<feature type="transmembrane region" description="Helical" evidence="1">
    <location>
        <begin position="430"/>
        <end position="450"/>
    </location>
</feature>
<evidence type="ECO:0000313" key="2">
    <source>
        <dbReference type="EMBL" id="MET3694784.1"/>
    </source>
</evidence>
<proteinExistence type="predicted"/>
<dbReference type="RefSeq" id="WP_238281622.1">
    <property type="nucleotide sequence ID" value="NZ_BPQL01000131.1"/>
</dbReference>
<dbReference type="InterPro" id="IPR051082">
    <property type="entry name" value="Pentapeptide-BTB/POZ_domain"/>
</dbReference>
<dbReference type="InterPro" id="IPR001646">
    <property type="entry name" value="5peptide_repeat"/>
</dbReference>
<gene>
    <name evidence="2" type="ORF">ABID43_004347</name>
</gene>
<feature type="transmembrane region" description="Helical" evidence="1">
    <location>
        <begin position="369"/>
        <end position="388"/>
    </location>
</feature>
<reference evidence="2 3" key="1">
    <citation type="submission" date="2024-06" db="EMBL/GenBank/DDBJ databases">
        <title>Genomic Encyclopedia of Type Strains, Phase IV (KMG-IV): sequencing the most valuable type-strain genomes for metagenomic binning, comparative biology and taxonomic classification.</title>
        <authorList>
            <person name="Goeker M."/>
        </authorList>
    </citation>
    <scope>NUCLEOTIDE SEQUENCE [LARGE SCALE GENOMIC DNA]</scope>
    <source>
        <strain evidence="2 3">DSM 21331</strain>
    </source>
</reference>
<dbReference type="SUPFAM" id="SSF141571">
    <property type="entry name" value="Pentapeptide repeat-like"/>
    <property type="match status" value="1"/>
</dbReference>
<dbReference type="EMBL" id="JBEPMM010000018">
    <property type="protein sequence ID" value="MET3694784.1"/>
    <property type="molecule type" value="Genomic_DNA"/>
</dbReference>
<protein>
    <submittedName>
        <fullName evidence="2">Uncharacterized protein YjbI with pentapeptide repeats</fullName>
    </submittedName>
</protein>
<name>A0ABV2LAY1_9HYPH</name>
<keyword evidence="1" id="KW-0472">Membrane</keyword>
<dbReference type="Pfam" id="PF00805">
    <property type="entry name" value="Pentapeptide"/>
    <property type="match status" value="4"/>
</dbReference>
<dbReference type="Gene3D" id="2.160.20.80">
    <property type="entry name" value="E3 ubiquitin-protein ligase SopA"/>
    <property type="match status" value="2"/>
</dbReference>
<dbReference type="PANTHER" id="PTHR14136:SF17">
    <property type="entry name" value="BTB_POZ DOMAIN-CONTAINING PROTEIN KCTD9"/>
    <property type="match status" value="1"/>
</dbReference>
<evidence type="ECO:0000256" key="1">
    <source>
        <dbReference type="SAM" id="Phobius"/>
    </source>
</evidence>
<keyword evidence="1" id="KW-0812">Transmembrane</keyword>
<dbReference type="PANTHER" id="PTHR14136">
    <property type="entry name" value="BTB_POZ DOMAIN-CONTAINING PROTEIN KCTD9"/>
    <property type="match status" value="1"/>
</dbReference>
<keyword evidence="3" id="KW-1185">Reference proteome</keyword>
<accession>A0ABV2LAY1</accession>
<comment type="caution">
    <text evidence="2">The sequence shown here is derived from an EMBL/GenBank/DDBJ whole genome shotgun (WGS) entry which is preliminary data.</text>
</comment>
<evidence type="ECO:0000313" key="3">
    <source>
        <dbReference type="Proteomes" id="UP001549145"/>
    </source>
</evidence>
<keyword evidence="1" id="KW-1133">Transmembrane helix</keyword>
<organism evidence="2 3">
    <name type="scientific">Methylobacterium goesingense</name>
    <dbReference type="NCBI Taxonomy" id="243690"/>
    <lineage>
        <taxon>Bacteria</taxon>
        <taxon>Pseudomonadati</taxon>
        <taxon>Pseudomonadota</taxon>
        <taxon>Alphaproteobacteria</taxon>
        <taxon>Hyphomicrobiales</taxon>
        <taxon>Methylobacteriaceae</taxon>
        <taxon>Methylobacterium</taxon>
    </lineage>
</organism>